<dbReference type="STRING" id="1838280.A6M21_14945"/>
<evidence type="ECO:0000313" key="1">
    <source>
        <dbReference type="EMBL" id="OAT79750.1"/>
    </source>
</evidence>
<accession>A0A1B7LB38</accession>
<proteinExistence type="predicted"/>
<organism evidence="1 2">
    <name type="scientific">Desulfotomaculum copahuensis</name>
    <dbReference type="NCBI Taxonomy" id="1838280"/>
    <lineage>
        <taxon>Bacteria</taxon>
        <taxon>Bacillati</taxon>
        <taxon>Bacillota</taxon>
        <taxon>Clostridia</taxon>
        <taxon>Eubacteriales</taxon>
        <taxon>Desulfotomaculaceae</taxon>
        <taxon>Desulfotomaculum</taxon>
    </lineage>
</organism>
<sequence length="143" mass="16368">MMVLRKEVLVTVRGTQTNDLGERETIELITKANYYQKNSSYYIIYNESEISGMEGTTTSLKAEPSRVTLNRMGTAEVKQVFEEGIHNEGNYVTPYGAMWIRVLPWKVEVDLTEMGGSINLEYELELCRQKIGYNELSITVQEV</sequence>
<evidence type="ECO:0008006" key="3">
    <source>
        <dbReference type="Google" id="ProtNLM"/>
    </source>
</evidence>
<gene>
    <name evidence="1" type="ORF">A6M21_14945</name>
</gene>
<protein>
    <recommendedName>
        <fullName evidence="3">DUF1934 domain-containing protein</fullName>
    </recommendedName>
</protein>
<comment type="caution">
    <text evidence="1">The sequence shown here is derived from an EMBL/GenBank/DDBJ whole genome shotgun (WGS) entry which is preliminary data.</text>
</comment>
<dbReference type="SUPFAM" id="SSF50814">
    <property type="entry name" value="Lipocalins"/>
    <property type="match status" value="1"/>
</dbReference>
<keyword evidence="2" id="KW-1185">Reference proteome</keyword>
<dbReference type="Pfam" id="PF09148">
    <property type="entry name" value="DUF1934"/>
    <property type="match status" value="1"/>
</dbReference>
<dbReference type="InterPro" id="IPR015231">
    <property type="entry name" value="DUF1934"/>
</dbReference>
<evidence type="ECO:0000313" key="2">
    <source>
        <dbReference type="Proteomes" id="UP000078532"/>
    </source>
</evidence>
<dbReference type="Gene3D" id="2.40.128.20">
    <property type="match status" value="1"/>
</dbReference>
<reference evidence="1 2" key="1">
    <citation type="submission" date="2016-04" db="EMBL/GenBank/DDBJ databases">
        <authorList>
            <person name="Evans L.H."/>
            <person name="Alamgir A."/>
            <person name="Owens N."/>
            <person name="Weber N.D."/>
            <person name="Virtaneva K."/>
            <person name="Barbian K."/>
            <person name="Babar A."/>
            <person name="Rosenke K."/>
        </authorList>
    </citation>
    <scope>NUCLEOTIDE SEQUENCE [LARGE SCALE GENOMIC DNA]</scope>
    <source>
        <strain evidence="1 2">LMa1</strain>
    </source>
</reference>
<dbReference type="InterPro" id="IPR012674">
    <property type="entry name" value="Calycin"/>
</dbReference>
<dbReference type="Proteomes" id="UP000078532">
    <property type="component" value="Unassembled WGS sequence"/>
</dbReference>
<dbReference type="AlphaFoldDB" id="A0A1B7LB38"/>
<name>A0A1B7LB38_9FIRM</name>
<dbReference type="EMBL" id="LYVF01000192">
    <property type="protein sequence ID" value="OAT79750.1"/>
    <property type="molecule type" value="Genomic_DNA"/>
</dbReference>